<dbReference type="AlphaFoldDB" id="A0A975PM91"/>
<dbReference type="Pfam" id="PF00702">
    <property type="entry name" value="Hydrolase"/>
    <property type="match status" value="1"/>
</dbReference>
<dbReference type="SUPFAM" id="SSF56784">
    <property type="entry name" value="HAD-like"/>
    <property type="match status" value="1"/>
</dbReference>
<dbReference type="RefSeq" id="WP_212704759.1">
    <property type="nucleotide sequence ID" value="NZ_CP073581.1"/>
</dbReference>
<keyword evidence="1" id="KW-0378">Hydrolase</keyword>
<dbReference type="KEGG" id="sual:KDD17_00325"/>
<dbReference type="InterPro" id="IPR044999">
    <property type="entry name" value="CbbY-like"/>
</dbReference>
<organism evidence="1 2">
    <name type="scientific">Sulfitobacter albidus</name>
    <dbReference type="NCBI Taxonomy" id="2829501"/>
    <lineage>
        <taxon>Bacteria</taxon>
        <taxon>Pseudomonadati</taxon>
        <taxon>Pseudomonadota</taxon>
        <taxon>Alphaproteobacteria</taxon>
        <taxon>Rhodobacterales</taxon>
        <taxon>Roseobacteraceae</taxon>
        <taxon>Sulfitobacter</taxon>
    </lineage>
</organism>
<accession>A0A975PM91</accession>
<sequence length="214" mass="22751">MKAILFGSLSVLVDTSELQRTAFNTAFREAGLDWDWTPDLYRDLLTASGGRDRIADYAEGRGDTVDVAALHARKSEIFQDALRSSDIGLRPVTLEMMDFADETGIKTAFVSTTSRENLDAVMQGFGGQDALKLALVTDADTVSAGKPDPAIYLHALDALGLEAADVIAVEDNVPGMQAAQAAGITCVVYPNQNTVGHDFGGAPRAEDWQAVSAA</sequence>
<proteinExistence type="predicted"/>
<dbReference type="PANTHER" id="PTHR42896:SF2">
    <property type="entry name" value="CBBY-LIKE PROTEIN"/>
    <property type="match status" value="1"/>
</dbReference>
<dbReference type="InterPro" id="IPR023198">
    <property type="entry name" value="PGP-like_dom2"/>
</dbReference>
<protein>
    <submittedName>
        <fullName evidence="1">HAD-IA family hydrolase</fullName>
    </submittedName>
</protein>
<evidence type="ECO:0000313" key="2">
    <source>
        <dbReference type="Proteomes" id="UP000683291"/>
    </source>
</evidence>
<name>A0A975PM91_9RHOB</name>
<dbReference type="PANTHER" id="PTHR42896">
    <property type="entry name" value="XYLULOSE-1,5-BISPHOSPHATE (XUBP) PHOSPHATASE"/>
    <property type="match status" value="1"/>
</dbReference>
<dbReference type="Proteomes" id="UP000683291">
    <property type="component" value="Chromosome 1"/>
</dbReference>
<dbReference type="InterPro" id="IPR036412">
    <property type="entry name" value="HAD-like_sf"/>
</dbReference>
<dbReference type="GO" id="GO:0016787">
    <property type="term" value="F:hydrolase activity"/>
    <property type="evidence" value="ECO:0007669"/>
    <property type="project" value="UniProtKB-KW"/>
</dbReference>
<keyword evidence="2" id="KW-1185">Reference proteome</keyword>
<dbReference type="EMBL" id="CP073581">
    <property type="protein sequence ID" value="QUJ76562.1"/>
    <property type="molecule type" value="Genomic_DNA"/>
</dbReference>
<dbReference type="NCBIfam" id="TIGR01509">
    <property type="entry name" value="HAD-SF-IA-v3"/>
    <property type="match status" value="1"/>
</dbReference>
<dbReference type="Gene3D" id="1.10.150.240">
    <property type="entry name" value="Putative phosphatase, domain 2"/>
    <property type="match status" value="1"/>
</dbReference>
<gene>
    <name evidence="1" type="ORF">KDD17_00325</name>
</gene>
<dbReference type="InterPro" id="IPR023214">
    <property type="entry name" value="HAD_sf"/>
</dbReference>
<dbReference type="InterPro" id="IPR006439">
    <property type="entry name" value="HAD-SF_hydro_IA"/>
</dbReference>
<dbReference type="Gene3D" id="3.40.50.1000">
    <property type="entry name" value="HAD superfamily/HAD-like"/>
    <property type="match status" value="1"/>
</dbReference>
<reference evidence="1" key="1">
    <citation type="submission" date="2021-04" db="EMBL/GenBank/DDBJ databases">
        <title>Complete genome sequence for Sulfitobacter sp. strain JK7-1.</title>
        <authorList>
            <person name="Park S.-J."/>
        </authorList>
    </citation>
    <scope>NUCLEOTIDE SEQUENCE</scope>
    <source>
        <strain evidence="1">JK7-1</strain>
    </source>
</reference>
<evidence type="ECO:0000313" key="1">
    <source>
        <dbReference type="EMBL" id="QUJ76562.1"/>
    </source>
</evidence>